<gene>
    <name evidence="2" type="ORF">RJ641_011977</name>
</gene>
<reference evidence="2 3" key="1">
    <citation type="submission" date="2023-12" db="EMBL/GenBank/DDBJ databases">
        <title>A high-quality genome assembly for Dillenia turbinata (Dilleniales).</title>
        <authorList>
            <person name="Chanderbali A."/>
        </authorList>
    </citation>
    <scope>NUCLEOTIDE SEQUENCE [LARGE SCALE GENOMIC DNA]</scope>
    <source>
        <strain evidence="2">LSX21</strain>
        <tissue evidence="2">Leaf</tissue>
    </source>
</reference>
<proteinExistence type="predicted"/>
<keyword evidence="3" id="KW-1185">Reference proteome</keyword>
<name>A0AAN8UTF3_9MAGN</name>
<evidence type="ECO:0000256" key="1">
    <source>
        <dbReference type="SAM" id="MobiDB-lite"/>
    </source>
</evidence>
<dbReference type="PANTHER" id="PTHR45295:SF1">
    <property type="entry name" value="CHAPERONE PROTEIN DNAJ C76, CHLOROPLASTIC"/>
    <property type="match status" value="1"/>
</dbReference>
<comment type="caution">
    <text evidence="2">The sequence shown here is derived from an EMBL/GenBank/DDBJ whole genome shotgun (WGS) entry which is preliminary data.</text>
</comment>
<sequence>MVYRETNILGVVWRGKRGRAVFVDELKCVGCLKCAVSMEGQGLCHSGLIRNTLCIRLIKHSLSTAFQERSDLASLEFLMSKQPRGNVRVSDWGQYRGDTSLTYSMMSRNFIPSARMLRQNPPEKRLEYQPFRPSGQSQIGYTGNHPCPWLEHLNSDSPSPRKQAKPNKANNPSLSIYSEEYWIPTNLILPEPSPAQKVFNPNLTKETKEEGAVVGGPEKQEQCCRSFVWFGAIGEGKRRLEEHIGGSLALDIVNSKSHISKDHM</sequence>
<evidence type="ECO:0000313" key="3">
    <source>
        <dbReference type="Proteomes" id="UP001370490"/>
    </source>
</evidence>
<organism evidence="2 3">
    <name type="scientific">Dillenia turbinata</name>
    <dbReference type="NCBI Taxonomy" id="194707"/>
    <lineage>
        <taxon>Eukaryota</taxon>
        <taxon>Viridiplantae</taxon>
        <taxon>Streptophyta</taxon>
        <taxon>Embryophyta</taxon>
        <taxon>Tracheophyta</taxon>
        <taxon>Spermatophyta</taxon>
        <taxon>Magnoliopsida</taxon>
        <taxon>eudicotyledons</taxon>
        <taxon>Gunneridae</taxon>
        <taxon>Pentapetalae</taxon>
        <taxon>Dilleniales</taxon>
        <taxon>Dilleniaceae</taxon>
        <taxon>Dillenia</taxon>
    </lineage>
</organism>
<dbReference type="PANTHER" id="PTHR45295">
    <property type="entry name" value="CHAPERONE PROTEIN DNAJ C76, CHLOROPLASTIC"/>
    <property type="match status" value="1"/>
</dbReference>
<dbReference type="EMBL" id="JBAMMX010000019">
    <property type="protein sequence ID" value="KAK6921470.1"/>
    <property type="molecule type" value="Genomic_DNA"/>
</dbReference>
<dbReference type="AlphaFoldDB" id="A0AAN8UTF3"/>
<protein>
    <submittedName>
        <fullName evidence="2">Uncharacterized protein</fullName>
    </submittedName>
</protein>
<feature type="region of interest" description="Disordered" evidence="1">
    <location>
        <begin position="150"/>
        <end position="172"/>
    </location>
</feature>
<evidence type="ECO:0000313" key="2">
    <source>
        <dbReference type="EMBL" id="KAK6921470.1"/>
    </source>
</evidence>
<accession>A0AAN8UTF3</accession>
<feature type="non-terminal residue" evidence="2">
    <location>
        <position position="264"/>
    </location>
</feature>
<dbReference type="Proteomes" id="UP001370490">
    <property type="component" value="Unassembled WGS sequence"/>
</dbReference>